<reference evidence="1" key="1">
    <citation type="journal article" date="2023" name="G3 (Bethesda)">
        <title>A reference genome for the long-term kleptoplast-retaining sea slug Elysia crispata morphotype clarki.</title>
        <authorList>
            <person name="Eastman K.E."/>
            <person name="Pendleton A.L."/>
            <person name="Shaikh M.A."/>
            <person name="Suttiyut T."/>
            <person name="Ogas R."/>
            <person name="Tomko P."/>
            <person name="Gavelis G."/>
            <person name="Widhalm J.R."/>
            <person name="Wisecaver J.H."/>
        </authorList>
    </citation>
    <scope>NUCLEOTIDE SEQUENCE</scope>
    <source>
        <strain evidence="1">ECLA1</strain>
    </source>
</reference>
<keyword evidence="2" id="KW-1185">Reference proteome</keyword>
<dbReference type="Proteomes" id="UP001283361">
    <property type="component" value="Unassembled WGS sequence"/>
</dbReference>
<evidence type="ECO:0000313" key="2">
    <source>
        <dbReference type="Proteomes" id="UP001283361"/>
    </source>
</evidence>
<name>A0AAE0ZEC7_9GAST</name>
<sequence>MGTPTESQVIDLSQPLARRQLDERVKAKLSQAFFGVSEPWEEAGGREERVWREPVDPRVALKPNPLVAGYGSARKETKV</sequence>
<protein>
    <submittedName>
        <fullName evidence="1">Uncharacterized protein</fullName>
    </submittedName>
</protein>
<dbReference type="AlphaFoldDB" id="A0AAE0ZEC7"/>
<accession>A0AAE0ZEC7</accession>
<organism evidence="1 2">
    <name type="scientific">Elysia crispata</name>
    <name type="common">lettuce slug</name>
    <dbReference type="NCBI Taxonomy" id="231223"/>
    <lineage>
        <taxon>Eukaryota</taxon>
        <taxon>Metazoa</taxon>
        <taxon>Spiralia</taxon>
        <taxon>Lophotrochozoa</taxon>
        <taxon>Mollusca</taxon>
        <taxon>Gastropoda</taxon>
        <taxon>Heterobranchia</taxon>
        <taxon>Euthyneura</taxon>
        <taxon>Panpulmonata</taxon>
        <taxon>Sacoglossa</taxon>
        <taxon>Placobranchoidea</taxon>
        <taxon>Plakobranchidae</taxon>
        <taxon>Elysia</taxon>
    </lineage>
</organism>
<evidence type="ECO:0000313" key="1">
    <source>
        <dbReference type="EMBL" id="KAK3767797.1"/>
    </source>
</evidence>
<comment type="caution">
    <text evidence="1">The sequence shown here is derived from an EMBL/GenBank/DDBJ whole genome shotgun (WGS) entry which is preliminary data.</text>
</comment>
<gene>
    <name evidence="1" type="ORF">RRG08_053942</name>
</gene>
<proteinExistence type="predicted"/>
<dbReference type="EMBL" id="JAWDGP010004106">
    <property type="protein sequence ID" value="KAK3767797.1"/>
    <property type="molecule type" value="Genomic_DNA"/>
</dbReference>